<proteinExistence type="predicted"/>
<dbReference type="Gene3D" id="1.25.10.10">
    <property type="entry name" value="Leucine-rich Repeat Variant"/>
    <property type="match status" value="1"/>
</dbReference>
<sequence>MESMVKEPVQEPHPIDDDDFYNRIDLLSPEESWSEIAPWVEALKRDRTEAFRQSHGGNRMPVGAATVPVLVKYLYRIPSRKQQRSIIIELGKMRPYSIDALIQAYRDFAGACDRGGTQMRWYISDAIDGKLNEEQIEKVFGLIDELAVKADADFLLSAVSRTKKQRERAVLLIKEVLETPLGSKDAIEVIPSAAVAAAGRLQDPRLYEPLKALVDTPDKWLRDRVKRALEQCGPKQENAT</sequence>
<organism evidence="1 2">
    <name type="scientific">Mycobacteroides abscessus</name>
    <dbReference type="NCBI Taxonomy" id="36809"/>
    <lineage>
        <taxon>Bacteria</taxon>
        <taxon>Bacillati</taxon>
        <taxon>Actinomycetota</taxon>
        <taxon>Actinomycetes</taxon>
        <taxon>Mycobacteriales</taxon>
        <taxon>Mycobacteriaceae</taxon>
        <taxon>Mycobacteroides</taxon>
    </lineage>
</organism>
<gene>
    <name evidence="1" type="ORF">ERS075579_04691</name>
</gene>
<dbReference type="AlphaFoldDB" id="A0A0U1CAC1"/>
<dbReference type="Proteomes" id="UP000045782">
    <property type="component" value="Unassembled WGS sequence"/>
</dbReference>
<accession>A0A0U1CAC1</accession>
<dbReference type="InterPro" id="IPR011989">
    <property type="entry name" value="ARM-like"/>
</dbReference>
<evidence type="ECO:0008006" key="3">
    <source>
        <dbReference type="Google" id="ProtNLM"/>
    </source>
</evidence>
<reference evidence="1 2" key="1">
    <citation type="submission" date="2015-03" db="EMBL/GenBank/DDBJ databases">
        <authorList>
            <person name="Murphy D."/>
        </authorList>
    </citation>
    <scope>NUCLEOTIDE SEQUENCE [LARGE SCALE GENOMIC DNA]</scope>
    <source>
        <strain evidence="1 2">PAP088</strain>
    </source>
</reference>
<evidence type="ECO:0000313" key="1">
    <source>
        <dbReference type="EMBL" id="CPV70000.1"/>
    </source>
</evidence>
<protein>
    <recommendedName>
        <fullName evidence="3">HEAT repeat domain-containing protein</fullName>
    </recommendedName>
</protein>
<evidence type="ECO:0000313" key="2">
    <source>
        <dbReference type="Proteomes" id="UP000045782"/>
    </source>
</evidence>
<dbReference type="EMBL" id="CSWP01000012">
    <property type="protein sequence ID" value="CPV70000.1"/>
    <property type="molecule type" value="Genomic_DNA"/>
</dbReference>
<dbReference type="RefSeq" id="WP_052526294.1">
    <property type="nucleotide sequence ID" value="NZ_CP014951.1"/>
</dbReference>
<name>A0A0U1CAC1_9MYCO</name>